<dbReference type="Proteomes" id="UP000449710">
    <property type="component" value="Unassembled WGS sequence"/>
</dbReference>
<protein>
    <recommendedName>
        <fullName evidence="6">Peptidoglycan DD-metalloendopeptidase family protein</fullName>
    </recommendedName>
</protein>
<dbReference type="InterPro" id="IPR003646">
    <property type="entry name" value="SH3-like_bac-type"/>
</dbReference>
<evidence type="ECO:0000259" key="2">
    <source>
        <dbReference type="Pfam" id="PF01551"/>
    </source>
</evidence>
<dbReference type="AlphaFoldDB" id="A0AA43XK59"/>
<proteinExistence type="predicted"/>
<keyword evidence="5" id="KW-1185">Reference proteome</keyword>
<evidence type="ECO:0000259" key="3">
    <source>
        <dbReference type="Pfam" id="PF08239"/>
    </source>
</evidence>
<dbReference type="InterPro" id="IPR016047">
    <property type="entry name" value="M23ase_b-sheet_dom"/>
</dbReference>
<gene>
    <name evidence="4" type="ORF">ISALK_07730</name>
</gene>
<dbReference type="Gene3D" id="2.30.30.40">
    <property type="entry name" value="SH3 Domains"/>
    <property type="match status" value="1"/>
</dbReference>
<reference evidence="4 5" key="1">
    <citation type="submission" date="2019-04" db="EMBL/GenBank/DDBJ databases">
        <title>Isachenkonia alkalipeptolytica gen. nov. sp. nov. a new anaerobic, alkiliphilic organothrophic bacterium capable to reduce synthesized ferrihydrite isolated from a soda lake.</title>
        <authorList>
            <person name="Toshchakov S.V."/>
            <person name="Zavarzina D.G."/>
            <person name="Zhilina T.N."/>
            <person name="Kostrikina N.A."/>
            <person name="Kublanov I.V."/>
        </authorList>
    </citation>
    <scope>NUCLEOTIDE SEQUENCE [LARGE SCALE GENOMIC DNA]</scope>
    <source>
        <strain evidence="4 5">Z-1701</strain>
    </source>
</reference>
<dbReference type="Pfam" id="PF01551">
    <property type="entry name" value="Peptidase_M23"/>
    <property type="match status" value="1"/>
</dbReference>
<feature type="domain" description="M23ase beta-sheet core" evidence="2">
    <location>
        <begin position="512"/>
        <end position="605"/>
    </location>
</feature>
<dbReference type="PANTHER" id="PTHR21666:SF289">
    <property type="entry name" value="L-ALA--D-GLU ENDOPEPTIDASE"/>
    <property type="match status" value="1"/>
</dbReference>
<dbReference type="Pfam" id="PF08239">
    <property type="entry name" value="SH3_3"/>
    <property type="match status" value="1"/>
</dbReference>
<evidence type="ECO:0000313" key="5">
    <source>
        <dbReference type="Proteomes" id="UP000449710"/>
    </source>
</evidence>
<accession>A0AA43XK59</accession>
<dbReference type="SUPFAM" id="SSF51261">
    <property type="entry name" value="Duplicated hybrid motif"/>
    <property type="match status" value="1"/>
</dbReference>
<dbReference type="EMBL" id="SUMG01000007">
    <property type="protein sequence ID" value="NBG88390.1"/>
    <property type="molecule type" value="Genomic_DNA"/>
</dbReference>
<dbReference type="InterPro" id="IPR050570">
    <property type="entry name" value="Cell_wall_metabolism_enzyme"/>
</dbReference>
<evidence type="ECO:0000256" key="1">
    <source>
        <dbReference type="ARBA" id="ARBA00022729"/>
    </source>
</evidence>
<dbReference type="CDD" id="cd12797">
    <property type="entry name" value="M23_peptidase"/>
    <property type="match status" value="1"/>
</dbReference>
<sequence length="621" mass="70320">MKKSKMMMIKKAAKAGSLTFLIFILGFSTLARAYPLDKELESVYDKRGGTFVEFTYYGKEFSEEMAGENFSPDSNSSLQQIYERLDPEAFHPARWVQEQSNRGWITFKKETTGDPDLVTGDSDPANEPIVLREGPAAGSAVLATVESITEDHKMLPVLDEINDYLYIQSDTLEGWVHKDRVSRQGSMEELSLNTIRIRAKVLNFRQEPSLSGEILGRVGAGEVYSLLEVQEDWVKILKDHQIGWVHRAYTEEHRAKIPEEMYQFMQLATGMPSGILEEEIQQLFHRLSPGKDVPEEIGKALLEAGEVTGLNEVYLAALVLNNYKEAQVELYEGILVDEVGGSPVEPKTVYNFFSIGASDRAPVSSAAETAYDKEWFTAEKAILEGAQWILEHRIHGTEALEREEDGRLDTLHKLIVASYLEREADTLLQGESLTNNEALVLEIQGFLEEELREHQEIRGWIKDIYEEFELENQRFHIPVFDKTWYWPLPGYQRLSSDFGYRRDPFEGDLRWHRGIDIPAPVGTPVIAVQSGVVIKSFRGESYGNWLEIDHGGGLTTRYAHNNEKLVSLGSYVNKGDLIARIGSTGRSTGPHLHFEIRLNNQAVDPLPWFLEPDRGFGSVTE</sequence>
<dbReference type="InterPro" id="IPR011055">
    <property type="entry name" value="Dup_hybrid_motif"/>
</dbReference>
<evidence type="ECO:0000313" key="4">
    <source>
        <dbReference type="EMBL" id="NBG88390.1"/>
    </source>
</evidence>
<dbReference type="GO" id="GO:0004222">
    <property type="term" value="F:metalloendopeptidase activity"/>
    <property type="evidence" value="ECO:0007669"/>
    <property type="project" value="TreeGrafter"/>
</dbReference>
<comment type="caution">
    <text evidence="4">The sequence shown here is derived from an EMBL/GenBank/DDBJ whole genome shotgun (WGS) entry which is preliminary data.</text>
</comment>
<evidence type="ECO:0008006" key="6">
    <source>
        <dbReference type="Google" id="ProtNLM"/>
    </source>
</evidence>
<feature type="domain" description="SH3b" evidence="3">
    <location>
        <begin position="201"/>
        <end position="250"/>
    </location>
</feature>
<keyword evidence="1" id="KW-0732">Signal</keyword>
<organism evidence="4 5">
    <name type="scientific">Isachenkonia alkalipeptolytica</name>
    <dbReference type="NCBI Taxonomy" id="2565777"/>
    <lineage>
        <taxon>Bacteria</taxon>
        <taxon>Bacillati</taxon>
        <taxon>Bacillota</taxon>
        <taxon>Clostridia</taxon>
        <taxon>Eubacteriales</taxon>
        <taxon>Clostridiaceae</taxon>
        <taxon>Isachenkonia</taxon>
    </lineage>
</organism>
<name>A0AA43XK59_9CLOT</name>
<dbReference type="PANTHER" id="PTHR21666">
    <property type="entry name" value="PEPTIDASE-RELATED"/>
    <property type="match status" value="1"/>
</dbReference>
<dbReference type="Gene3D" id="2.70.70.10">
    <property type="entry name" value="Glucose Permease (Domain IIA)"/>
    <property type="match status" value="1"/>
</dbReference>
<dbReference type="RefSeq" id="WP_160720914.1">
    <property type="nucleotide sequence ID" value="NZ_SUMG01000007.1"/>
</dbReference>